<comment type="caution">
    <text evidence="1">The sequence shown here is derived from an EMBL/GenBank/DDBJ whole genome shotgun (WGS) entry which is preliminary data.</text>
</comment>
<reference evidence="1" key="1">
    <citation type="submission" date="2023-05" db="EMBL/GenBank/DDBJ databases">
        <authorList>
            <person name="Stuckert A."/>
        </authorList>
    </citation>
    <scope>NUCLEOTIDE SEQUENCE</scope>
</reference>
<organism evidence="1 2">
    <name type="scientific">Staurois parvus</name>
    <dbReference type="NCBI Taxonomy" id="386267"/>
    <lineage>
        <taxon>Eukaryota</taxon>
        <taxon>Metazoa</taxon>
        <taxon>Chordata</taxon>
        <taxon>Craniata</taxon>
        <taxon>Vertebrata</taxon>
        <taxon>Euteleostomi</taxon>
        <taxon>Amphibia</taxon>
        <taxon>Batrachia</taxon>
        <taxon>Anura</taxon>
        <taxon>Neobatrachia</taxon>
        <taxon>Ranoidea</taxon>
        <taxon>Ranidae</taxon>
        <taxon>Staurois</taxon>
    </lineage>
</organism>
<sequence length="51" mass="5625">MYINSQTEAVQERVAIYKCPPATLPVCGTTIRCPLCLLDTAEHRPLYGTSV</sequence>
<dbReference type="EMBL" id="CATNWA010014839">
    <property type="protein sequence ID" value="CAI9576541.1"/>
    <property type="molecule type" value="Genomic_DNA"/>
</dbReference>
<proteinExistence type="predicted"/>
<keyword evidence="2" id="KW-1185">Reference proteome</keyword>
<evidence type="ECO:0000313" key="1">
    <source>
        <dbReference type="EMBL" id="CAI9576541.1"/>
    </source>
</evidence>
<protein>
    <submittedName>
        <fullName evidence="1">Uncharacterized protein</fullName>
    </submittedName>
</protein>
<accession>A0ABN9DYX7</accession>
<name>A0ABN9DYX7_9NEOB</name>
<dbReference type="Proteomes" id="UP001162483">
    <property type="component" value="Unassembled WGS sequence"/>
</dbReference>
<evidence type="ECO:0000313" key="2">
    <source>
        <dbReference type="Proteomes" id="UP001162483"/>
    </source>
</evidence>
<gene>
    <name evidence="1" type="ORF">SPARVUS_LOCUS8544037</name>
</gene>